<gene>
    <name evidence="3" type="ORF">SAMN04488050_105287</name>
</gene>
<dbReference type="InterPro" id="IPR050879">
    <property type="entry name" value="Acyltransferase_3"/>
</dbReference>
<protein>
    <submittedName>
        <fullName evidence="3">Exopolysaccharide production protein ExoZ</fullName>
    </submittedName>
</protein>
<evidence type="ECO:0000313" key="4">
    <source>
        <dbReference type="Proteomes" id="UP000199392"/>
    </source>
</evidence>
<dbReference type="GO" id="GO:0016747">
    <property type="term" value="F:acyltransferase activity, transferring groups other than amino-acyl groups"/>
    <property type="evidence" value="ECO:0007669"/>
    <property type="project" value="InterPro"/>
</dbReference>
<organism evidence="3 4">
    <name type="scientific">Alloyangia pacifica</name>
    <dbReference type="NCBI Taxonomy" id="311180"/>
    <lineage>
        <taxon>Bacteria</taxon>
        <taxon>Pseudomonadati</taxon>
        <taxon>Pseudomonadota</taxon>
        <taxon>Alphaproteobacteria</taxon>
        <taxon>Rhodobacterales</taxon>
        <taxon>Roseobacteraceae</taxon>
        <taxon>Alloyangia</taxon>
    </lineage>
</organism>
<dbReference type="RefSeq" id="WP_092424609.1">
    <property type="nucleotide sequence ID" value="NZ_FNCL01000005.1"/>
</dbReference>
<feature type="transmembrane region" description="Helical" evidence="1">
    <location>
        <begin position="54"/>
        <end position="70"/>
    </location>
</feature>
<feature type="transmembrane region" description="Helical" evidence="1">
    <location>
        <begin position="16"/>
        <end position="34"/>
    </location>
</feature>
<evidence type="ECO:0000313" key="3">
    <source>
        <dbReference type="EMBL" id="SFS83975.1"/>
    </source>
</evidence>
<feature type="domain" description="Acyltransferase 3" evidence="2">
    <location>
        <begin position="16"/>
        <end position="322"/>
    </location>
</feature>
<feature type="transmembrane region" description="Helical" evidence="1">
    <location>
        <begin position="189"/>
        <end position="209"/>
    </location>
</feature>
<feature type="transmembrane region" description="Helical" evidence="1">
    <location>
        <begin position="271"/>
        <end position="293"/>
    </location>
</feature>
<evidence type="ECO:0000259" key="2">
    <source>
        <dbReference type="Pfam" id="PF01757"/>
    </source>
</evidence>
<dbReference type="GO" id="GO:0016020">
    <property type="term" value="C:membrane"/>
    <property type="evidence" value="ECO:0007669"/>
    <property type="project" value="TreeGrafter"/>
</dbReference>
<feature type="transmembrane region" description="Helical" evidence="1">
    <location>
        <begin position="82"/>
        <end position="101"/>
    </location>
</feature>
<dbReference type="PANTHER" id="PTHR23028:SF131">
    <property type="entry name" value="BLR2367 PROTEIN"/>
    <property type="match status" value="1"/>
</dbReference>
<feature type="transmembrane region" description="Helical" evidence="1">
    <location>
        <begin position="166"/>
        <end position="183"/>
    </location>
</feature>
<feature type="transmembrane region" description="Helical" evidence="1">
    <location>
        <begin position="305"/>
        <end position="330"/>
    </location>
</feature>
<sequence>MVSEHIARKASGQIQAVQYLRGVAAMMVVVHHALHDRAGFFSPFAEVDLGRPGVLIFFVISGFVMMHACRGEPASTFARRRIIRVVPLYWLMTLVFFAIVFRNDLAANEPLRRVPELLGSLFFVPHYHSGVPTEIWPILVPGWTLNYEMFFFAVFFVGILAGRPGLVASLILAALVVVGQVVDSTDARVLTWTSPFLLLFIFGIGLAALWKRTDFRRAWPLLPIGLALAFLAGFSGLQGASTTLAFFVAAVLTVAGTLGIQSLAPNLHMSWLSAIGDASYSIYLSHTILMVILYKGLARLPLEGWAQFVVTNGLAVVICTIAGIAIYRLVERPMIRALRTRLEPRREPSGAAARSGGTT</sequence>
<dbReference type="EMBL" id="FOZW01000005">
    <property type="protein sequence ID" value="SFS83975.1"/>
    <property type="molecule type" value="Genomic_DNA"/>
</dbReference>
<dbReference type="PANTHER" id="PTHR23028">
    <property type="entry name" value="ACETYLTRANSFERASE"/>
    <property type="match status" value="1"/>
</dbReference>
<keyword evidence="1" id="KW-1133">Transmembrane helix</keyword>
<accession>A0A1I6T407</accession>
<proteinExistence type="predicted"/>
<evidence type="ECO:0000256" key="1">
    <source>
        <dbReference type="SAM" id="Phobius"/>
    </source>
</evidence>
<keyword evidence="4" id="KW-1185">Reference proteome</keyword>
<dbReference type="OrthoDB" id="9796461at2"/>
<keyword evidence="1" id="KW-0812">Transmembrane</keyword>
<dbReference type="STRING" id="311180.SAMN04488050_105287"/>
<keyword evidence="1" id="KW-0472">Membrane</keyword>
<name>A0A1I6T407_9RHOB</name>
<dbReference type="Pfam" id="PF01757">
    <property type="entry name" value="Acyl_transf_3"/>
    <property type="match status" value="1"/>
</dbReference>
<feature type="transmembrane region" description="Helical" evidence="1">
    <location>
        <begin position="244"/>
        <end position="264"/>
    </location>
</feature>
<dbReference type="GO" id="GO:0000271">
    <property type="term" value="P:polysaccharide biosynthetic process"/>
    <property type="evidence" value="ECO:0007669"/>
    <property type="project" value="TreeGrafter"/>
</dbReference>
<feature type="transmembrane region" description="Helical" evidence="1">
    <location>
        <begin position="135"/>
        <end position="159"/>
    </location>
</feature>
<dbReference type="InterPro" id="IPR002656">
    <property type="entry name" value="Acyl_transf_3_dom"/>
</dbReference>
<feature type="transmembrane region" description="Helical" evidence="1">
    <location>
        <begin position="221"/>
        <end position="238"/>
    </location>
</feature>
<dbReference type="AlphaFoldDB" id="A0A1I6T407"/>
<dbReference type="Proteomes" id="UP000199392">
    <property type="component" value="Unassembled WGS sequence"/>
</dbReference>
<reference evidence="4" key="1">
    <citation type="submission" date="2016-10" db="EMBL/GenBank/DDBJ databases">
        <authorList>
            <person name="Varghese N."/>
            <person name="Submissions S."/>
        </authorList>
    </citation>
    <scope>NUCLEOTIDE SEQUENCE [LARGE SCALE GENOMIC DNA]</scope>
    <source>
        <strain evidence="4">DSM 26894</strain>
    </source>
</reference>